<keyword evidence="2" id="KW-1185">Reference proteome</keyword>
<gene>
    <name evidence="1" type="ORF">Pla52o_29960</name>
</gene>
<sequence length="52" mass="5476">MAGTNYVVRSVDSFEFSHGSHASEFEGVVTVGFAFDVGSPPSFLVGATDESF</sequence>
<evidence type="ECO:0000313" key="2">
    <source>
        <dbReference type="Proteomes" id="UP000316304"/>
    </source>
</evidence>
<protein>
    <submittedName>
        <fullName evidence="1">Uncharacterized protein</fullName>
    </submittedName>
</protein>
<dbReference type="EMBL" id="SJPT01000004">
    <property type="protein sequence ID" value="TWU23460.1"/>
    <property type="molecule type" value="Genomic_DNA"/>
</dbReference>
<reference evidence="1 2" key="1">
    <citation type="submission" date="2019-02" db="EMBL/GenBank/DDBJ databases">
        <title>Deep-cultivation of Planctomycetes and their phenomic and genomic characterization uncovers novel biology.</title>
        <authorList>
            <person name="Wiegand S."/>
            <person name="Jogler M."/>
            <person name="Boedeker C."/>
            <person name="Pinto D."/>
            <person name="Vollmers J."/>
            <person name="Rivas-Marin E."/>
            <person name="Kohn T."/>
            <person name="Peeters S.H."/>
            <person name="Heuer A."/>
            <person name="Rast P."/>
            <person name="Oberbeckmann S."/>
            <person name="Bunk B."/>
            <person name="Jeske O."/>
            <person name="Meyerdierks A."/>
            <person name="Storesund J.E."/>
            <person name="Kallscheuer N."/>
            <person name="Luecker S."/>
            <person name="Lage O.M."/>
            <person name="Pohl T."/>
            <person name="Merkel B.J."/>
            <person name="Hornburger P."/>
            <person name="Mueller R.-W."/>
            <person name="Bruemmer F."/>
            <person name="Labrenz M."/>
            <person name="Spormann A.M."/>
            <person name="Op Den Camp H."/>
            <person name="Overmann J."/>
            <person name="Amann R."/>
            <person name="Jetten M.S.M."/>
            <person name="Mascher T."/>
            <person name="Medema M.H."/>
            <person name="Devos D.P."/>
            <person name="Kaster A.-K."/>
            <person name="Ovreas L."/>
            <person name="Rohde M."/>
            <person name="Galperin M.Y."/>
            <person name="Jogler C."/>
        </authorList>
    </citation>
    <scope>NUCLEOTIDE SEQUENCE [LARGE SCALE GENOMIC DNA]</scope>
    <source>
        <strain evidence="1 2">Pla52o</strain>
    </source>
</reference>
<dbReference type="AlphaFoldDB" id="A0A5C6CFQ4"/>
<evidence type="ECO:0000313" key="1">
    <source>
        <dbReference type="EMBL" id="TWU23460.1"/>
    </source>
</evidence>
<name>A0A5C6CFQ4_9BACT</name>
<proteinExistence type="predicted"/>
<dbReference type="Proteomes" id="UP000316304">
    <property type="component" value="Unassembled WGS sequence"/>
</dbReference>
<comment type="caution">
    <text evidence="1">The sequence shown here is derived from an EMBL/GenBank/DDBJ whole genome shotgun (WGS) entry which is preliminary data.</text>
</comment>
<accession>A0A5C6CFQ4</accession>
<organism evidence="1 2">
    <name type="scientific">Novipirellula galeiformis</name>
    <dbReference type="NCBI Taxonomy" id="2528004"/>
    <lineage>
        <taxon>Bacteria</taxon>
        <taxon>Pseudomonadati</taxon>
        <taxon>Planctomycetota</taxon>
        <taxon>Planctomycetia</taxon>
        <taxon>Pirellulales</taxon>
        <taxon>Pirellulaceae</taxon>
        <taxon>Novipirellula</taxon>
    </lineage>
</organism>